<comment type="caution">
    <text evidence="3">The sequence shown here is derived from an EMBL/GenBank/DDBJ whole genome shotgun (WGS) entry which is preliminary data.</text>
</comment>
<feature type="chain" id="PRO_5016105740" description="DUF2147 domain-containing protein" evidence="1">
    <location>
        <begin position="21"/>
        <end position="112"/>
    </location>
</feature>
<keyword evidence="4" id="KW-1185">Reference proteome</keyword>
<accession>A0A2W4D3B5</accession>
<dbReference type="Proteomes" id="UP000248925">
    <property type="component" value="Unassembled WGS sequence"/>
</dbReference>
<dbReference type="Gene3D" id="2.40.128.520">
    <property type="match status" value="1"/>
</dbReference>
<evidence type="ECO:0000259" key="2">
    <source>
        <dbReference type="Pfam" id="PF09917"/>
    </source>
</evidence>
<sequence length="112" mass="11790">MKRILAAFVIVATTVGSTYAAEPIVGNWKTEAGTTAEIGPCGGGYCITLKTGKHAGEQIGTFSGKGGNYAGKITDPDDKKTYDGVMTVSGDTVKMKGCVMKLFCQSQTWTRL</sequence>
<dbReference type="EMBL" id="PCDP01000001">
    <property type="protein sequence ID" value="PZM16725.1"/>
    <property type="molecule type" value="Genomic_DNA"/>
</dbReference>
<evidence type="ECO:0000313" key="4">
    <source>
        <dbReference type="Proteomes" id="UP000248925"/>
    </source>
</evidence>
<gene>
    <name evidence="3" type="ORF">CPY51_00235</name>
</gene>
<feature type="signal peptide" evidence="1">
    <location>
        <begin position="1"/>
        <end position="20"/>
    </location>
</feature>
<evidence type="ECO:0000256" key="1">
    <source>
        <dbReference type="SAM" id="SignalP"/>
    </source>
</evidence>
<dbReference type="PANTHER" id="PTHR36919">
    <property type="entry name" value="BLR1215 PROTEIN"/>
    <property type="match status" value="1"/>
</dbReference>
<feature type="domain" description="DUF2147" evidence="2">
    <location>
        <begin position="62"/>
        <end position="111"/>
    </location>
</feature>
<dbReference type="Pfam" id="PF09917">
    <property type="entry name" value="DUF2147"/>
    <property type="match status" value="1"/>
</dbReference>
<dbReference type="PANTHER" id="PTHR36919:SF2">
    <property type="entry name" value="BLL6627 PROTEIN"/>
    <property type="match status" value="1"/>
</dbReference>
<organism evidence="3 4">
    <name type="scientific">Rhizobium tubonense</name>
    <dbReference type="NCBI Taxonomy" id="484088"/>
    <lineage>
        <taxon>Bacteria</taxon>
        <taxon>Pseudomonadati</taxon>
        <taxon>Pseudomonadota</taxon>
        <taxon>Alphaproteobacteria</taxon>
        <taxon>Hyphomicrobiales</taxon>
        <taxon>Rhizobiaceae</taxon>
        <taxon>Rhizobium/Agrobacterium group</taxon>
        <taxon>Rhizobium</taxon>
    </lineage>
</organism>
<protein>
    <recommendedName>
        <fullName evidence="2">DUF2147 domain-containing protein</fullName>
    </recommendedName>
</protein>
<keyword evidence="1" id="KW-0732">Signal</keyword>
<dbReference type="OrthoDB" id="9811671at2"/>
<evidence type="ECO:0000313" key="3">
    <source>
        <dbReference type="EMBL" id="PZM16725.1"/>
    </source>
</evidence>
<reference evidence="3 4" key="1">
    <citation type="journal article" date="2018" name="Sci. Rep.">
        <title>Rhizobium tumorigenes sp. nov., a novel plant tumorigenic bacterium isolated from cane gall tumors on thornless blackberry.</title>
        <authorList>
            <person name="Kuzmanovi N."/>
            <person name="Smalla K."/>
            <person name="Gronow S."/>
            <person name="PuBawska J."/>
        </authorList>
    </citation>
    <scope>NUCLEOTIDE SEQUENCE [LARGE SCALE GENOMIC DNA]</scope>
    <source>
        <strain evidence="3 4">CCBAU 85046</strain>
    </source>
</reference>
<dbReference type="InterPro" id="IPR019223">
    <property type="entry name" value="DUF2147"/>
</dbReference>
<dbReference type="AlphaFoldDB" id="A0A2W4D3B5"/>
<name>A0A2W4D3B5_9HYPH</name>
<dbReference type="RefSeq" id="WP_111158059.1">
    <property type="nucleotide sequence ID" value="NZ_PCDP01000001.1"/>
</dbReference>
<proteinExistence type="predicted"/>